<dbReference type="GO" id="GO:0009396">
    <property type="term" value="P:folic acid-containing compound biosynthetic process"/>
    <property type="evidence" value="ECO:0007669"/>
    <property type="project" value="TreeGrafter"/>
</dbReference>
<dbReference type="InterPro" id="IPR024185">
    <property type="entry name" value="FTHF_cligase-like_sf"/>
</dbReference>
<evidence type="ECO:0000256" key="4">
    <source>
        <dbReference type="RuleBase" id="RU361279"/>
    </source>
</evidence>
<evidence type="ECO:0000256" key="1">
    <source>
        <dbReference type="ARBA" id="ARBA00010638"/>
    </source>
</evidence>
<evidence type="ECO:0000313" key="5">
    <source>
        <dbReference type="EMBL" id="KMU50360.1"/>
    </source>
</evidence>
<reference evidence="5 6" key="1">
    <citation type="submission" date="2015-06" db="EMBL/GenBank/DDBJ databases">
        <title>Draft Genome of Serratia marcescens Strain AH0650_Sm1.</title>
        <authorList>
            <person name="Wan Y."/>
            <person name="Gorrie C."/>
            <person name="Holt K."/>
        </authorList>
    </citation>
    <scope>NUCLEOTIDE SEQUENCE [LARGE SCALE GENOMIC DNA]</scope>
    <source>
        <strain evidence="5 6">AH0650_Sm1</strain>
    </source>
</reference>
<sequence>MGSRVTACDGISEIPLLSGLCVLNATLSKPDTMSFQPQFAQQRQAIRQLIRQRRRELTPDQQRFAADKITERLAAHARIQAARSIAVFLSFDGELDTGPLIEQLWTLGKQVYLPVLHPFSSGHLLFLRYAPETPLVRNRFNILEPRLDVRQVLPLGELDVVLTPLVAFDHTGQRLGMGGGFYDRTLQNWRSGGPYPIGLAHDCQQVERLPTEHWDIPLPEILTPLCSWAWHEPK</sequence>
<dbReference type="GO" id="GO:0046872">
    <property type="term" value="F:metal ion binding"/>
    <property type="evidence" value="ECO:0007669"/>
    <property type="project" value="UniProtKB-KW"/>
</dbReference>
<comment type="similarity">
    <text evidence="1 4">Belongs to the 5-formyltetrahydrofolate cyclo-ligase family.</text>
</comment>
<comment type="caution">
    <text evidence="5">The sequence shown here is derived from an EMBL/GenBank/DDBJ whole genome shotgun (WGS) entry which is preliminary data.</text>
</comment>
<proteinExistence type="inferred from homology"/>
<name>A0A656VEV3_SERMA</name>
<dbReference type="SUPFAM" id="SSF100950">
    <property type="entry name" value="NagB/RpiA/CoA transferase-like"/>
    <property type="match status" value="1"/>
</dbReference>
<keyword evidence="5" id="KW-0436">Ligase</keyword>
<keyword evidence="4" id="KW-0460">Magnesium</keyword>
<dbReference type="Proteomes" id="UP000037482">
    <property type="component" value="Unassembled WGS sequence"/>
</dbReference>
<keyword evidence="4" id="KW-0479">Metal-binding</keyword>
<keyword evidence="2 4" id="KW-0547">Nucleotide-binding</keyword>
<dbReference type="InterPro" id="IPR037171">
    <property type="entry name" value="NagB/RpiA_transferase-like"/>
</dbReference>
<dbReference type="GO" id="GO:0005524">
    <property type="term" value="F:ATP binding"/>
    <property type="evidence" value="ECO:0007669"/>
    <property type="project" value="UniProtKB-KW"/>
</dbReference>
<dbReference type="Gene3D" id="3.40.50.10420">
    <property type="entry name" value="NagB/RpiA/CoA transferase-like"/>
    <property type="match status" value="1"/>
</dbReference>
<dbReference type="PANTHER" id="PTHR23407:SF1">
    <property type="entry name" value="5-FORMYLTETRAHYDROFOLATE CYCLO-LIGASE"/>
    <property type="match status" value="1"/>
</dbReference>
<dbReference type="EMBL" id="LFJS01000014">
    <property type="protein sequence ID" value="KMU50360.1"/>
    <property type="molecule type" value="Genomic_DNA"/>
</dbReference>
<organism evidence="5 6">
    <name type="scientific">Serratia marcescens</name>
    <dbReference type="NCBI Taxonomy" id="615"/>
    <lineage>
        <taxon>Bacteria</taxon>
        <taxon>Pseudomonadati</taxon>
        <taxon>Pseudomonadota</taxon>
        <taxon>Gammaproteobacteria</taxon>
        <taxon>Enterobacterales</taxon>
        <taxon>Yersiniaceae</taxon>
        <taxon>Serratia</taxon>
    </lineage>
</organism>
<dbReference type="PANTHER" id="PTHR23407">
    <property type="entry name" value="ATPASE INHIBITOR/5-FORMYLTETRAHYDROFOLATE CYCLO-LIGASE"/>
    <property type="match status" value="1"/>
</dbReference>
<dbReference type="AlphaFoldDB" id="A0A656VEV3"/>
<dbReference type="GO" id="GO:0035999">
    <property type="term" value="P:tetrahydrofolate interconversion"/>
    <property type="evidence" value="ECO:0007669"/>
    <property type="project" value="TreeGrafter"/>
</dbReference>
<gene>
    <name evidence="5" type="ORF">AB868_04305</name>
</gene>
<evidence type="ECO:0000256" key="3">
    <source>
        <dbReference type="ARBA" id="ARBA00022840"/>
    </source>
</evidence>
<evidence type="ECO:0000256" key="2">
    <source>
        <dbReference type="ARBA" id="ARBA00022741"/>
    </source>
</evidence>
<dbReference type="NCBIfam" id="TIGR02727">
    <property type="entry name" value="MTHFS_bact"/>
    <property type="match status" value="1"/>
</dbReference>
<accession>A0A656VEV3</accession>
<evidence type="ECO:0000313" key="6">
    <source>
        <dbReference type="Proteomes" id="UP000037482"/>
    </source>
</evidence>
<comment type="cofactor">
    <cofactor evidence="4">
        <name>Mg(2+)</name>
        <dbReference type="ChEBI" id="CHEBI:18420"/>
    </cofactor>
</comment>
<keyword evidence="3 4" id="KW-0067">ATP-binding</keyword>
<comment type="catalytic activity">
    <reaction evidence="4">
        <text>(6S)-5-formyl-5,6,7,8-tetrahydrofolate + ATP = (6R)-5,10-methenyltetrahydrofolate + ADP + phosphate</text>
        <dbReference type="Rhea" id="RHEA:10488"/>
        <dbReference type="ChEBI" id="CHEBI:30616"/>
        <dbReference type="ChEBI" id="CHEBI:43474"/>
        <dbReference type="ChEBI" id="CHEBI:57455"/>
        <dbReference type="ChEBI" id="CHEBI:57457"/>
        <dbReference type="ChEBI" id="CHEBI:456216"/>
        <dbReference type="EC" id="6.3.3.2"/>
    </reaction>
</comment>
<dbReference type="InterPro" id="IPR002698">
    <property type="entry name" value="FTHF_cligase"/>
</dbReference>
<dbReference type="EC" id="6.3.3.2" evidence="4"/>
<dbReference type="Pfam" id="PF01812">
    <property type="entry name" value="5-FTHF_cyc-lig"/>
    <property type="match status" value="1"/>
</dbReference>
<protein>
    <recommendedName>
        <fullName evidence="4">5-formyltetrahydrofolate cyclo-ligase</fullName>
        <ecNumber evidence="4">6.3.3.2</ecNumber>
    </recommendedName>
</protein>
<dbReference type="GO" id="GO:0030272">
    <property type="term" value="F:5-formyltetrahydrofolate cyclo-ligase activity"/>
    <property type="evidence" value="ECO:0007669"/>
    <property type="project" value="UniProtKB-EC"/>
</dbReference>